<protein>
    <submittedName>
        <fullName evidence="4">Serine/threonine dehydratase</fullName>
    </submittedName>
</protein>
<dbReference type="InterPro" id="IPR001926">
    <property type="entry name" value="TrpB-like_PALP"/>
</dbReference>
<dbReference type="SUPFAM" id="SSF53686">
    <property type="entry name" value="Tryptophan synthase beta subunit-like PLP-dependent enzymes"/>
    <property type="match status" value="1"/>
</dbReference>
<dbReference type="PANTHER" id="PTHR43050:SF1">
    <property type="entry name" value="SERINE RACEMASE"/>
    <property type="match status" value="1"/>
</dbReference>
<dbReference type="NCBIfam" id="NF005454">
    <property type="entry name" value="PRK07048.1"/>
    <property type="match status" value="1"/>
</dbReference>
<dbReference type="EMBL" id="BOMF01000136">
    <property type="protein sequence ID" value="GID49854.1"/>
    <property type="molecule type" value="Genomic_DNA"/>
</dbReference>
<dbReference type="RefSeq" id="WP_204299936.1">
    <property type="nucleotide sequence ID" value="NZ_BAAAGQ010000038.1"/>
</dbReference>
<proteinExistence type="predicted"/>
<dbReference type="PANTHER" id="PTHR43050">
    <property type="entry name" value="SERINE / THREONINE RACEMASE FAMILY MEMBER"/>
    <property type="match status" value="1"/>
</dbReference>
<sequence length="325" mass="34513">MSSNLAVTIDDVRDAAERLSGVAHRTPMLTSRTLNQRVGADVFLKCENLQRIGAFKFRGAYNAIACLDDEARRRGVIAFSSGNHAQAVALAAGMSGTRSIVVMPEDAPALKLTATRQYGAQIVTFDRYTDNRFEITDRLAAEHGLSVIPPYDHADVIAGQGTTALEMWDQVEDLDTLVVPLGGGGQLAGCAVALRAIASSTRIIGVETEAGDKNRQSLRAGHPVRIAVPRTIADGVTGERTGELTFPLIQQLVDDVTAVTDDEILDAMTFLFDRMKLVVEPSGALAVAALLAGRIGQPGRVGVILSGGNIDVHRFAALVALARTT</sequence>
<evidence type="ECO:0000259" key="3">
    <source>
        <dbReference type="Pfam" id="PF00291"/>
    </source>
</evidence>
<accession>A0ABQ3WUC2</accession>
<comment type="caution">
    <text evidence="4">The sequence shown here is derived from an EMBL/GenBank/DDBJ whole genome shotgun (WGS) entry which is preliminary data.</text>
</comment>
<organism evidence="4">
    <name type="scientific">Actinoplanes campanulatus</name>
    <dbReference type="NCBI Taxonomy" id="113559"/>
    <lineage>
        <taxon>Bacteria</taxon>
        <taxon>Bacillati</taxon>
        <taxon>Actinomycetota</taxon>
        <taxon>Actinomycetes</taxon>
        <taxon>Micromonosporales</taxon>
        <taxon>Micromonosporaceae</taxon>
        <taxon>Actinoplanes</taxon>
    </lineage>
</organism>
<comment type="cofactor">
    <cofactor evidence="1">
        <name>pyridoxal 5'-phosphate</name>
        <dbReference type="ChEBI" id="CHEBI:597326"/>
    </cofactor>
</comment>
<evidence type="ECO:0000256" key="1">
    <source>
        <dbReference type="ARBA" id="ARBA00001933"/>
    </source>
</evidence>
<reference evidence="4" key="1">
    <citation type="submission" date="2021-01" db="EMBL/GenBank/DDBJ databases">
        <title>Whole genome shotgun sequence of Actinoplanes capillaceus NBRC 16408.</title>
        <authorList>
            <person name="Komaki H."/>
            <person name="Tamura T."/>
        </authorList>
    </citation>
    <scope>NUCLEOTIDE SEQUENCE [LARGE SCALE GENOMIC DNA]</scope>
    <source>
        <strain evidence="4">NBRC 16408</strain>
    </source>
</reference>
<feature type="domain" description="Tryptophan synthase beta chain-like PALP" evidence="3">
    <location>
        <begin position="23"/>
        <end position="307"/>
    </location>
</feature>
<evidence type="ECO:0000256" key="2">
    <source>
        <dbReference type="ARBA" id="ARBA00022898"/>
    </source>
</evidence>
<dbReference type="Gene3D" id="3.40.50.1100">
    <property type="match status" value="2"/>
</dbReference>
<gene>
    <name evidence="4" type="ORF">Aca07nite_71290</name>
</gene>
<dbReference type="Pfam" id="PF00291">
    <property type="entry name" value="PALP"/>
    <property type="match status" value="1"/>
</dbReference>
<dbReference type="InterPro" id="IPR036052">
    <property type="entry name" value="TrpB-like_PALP_sf"/>
</dbReference>
<keyword evidence="2" id="KW-0663">Pyridoxal phosphate</keyword>
<dbReference type="CDD" id="cd01562">
    <property type="entry name" value="Thr-dehyd"/>
    <property type="match status" value="1"/>
</dbReference>
<evidence type="ECO:0000313" key="4">
    <source>
        <dbReference type="EMBL" id="GID49854.1"/>
    </source>
</evidence>
<name>A0ABQ3WUC2_9ACTN</name>